<evidence type="ECO:0000313" key="2">
    <source>
        <dbReference type="Proteomes" id="UP000296049"/>
    </source>
</evidence>
<accession>R0L0Z8</accession>
<protein>
    <submittedName>
        <fullName evidence="1">Uncharacterized protein</fullName>
    </submittedName>
</protein>
<name>R0L0Z8_ANAPL</name>
<gene>
    <name evidence="1" type="ORF">Anapl_07138</name>
</gene>
<organism evidence="1 2">
    <name type="scientific">Anas platyrhynchos</name>
    <name type="common">Mallard</name>
    <name type="synonym">Anas boschas</name>
    <dbReference type="NCBI Taxonomy" id="8839"/>
    <lineage>
        <taxon>Eukaryota</taxon>
        <taxon>Metazoa</taxon>
        <taxon>Chordata</taxon>
        <taxon>Craniata</taxon>
        <taxon>Vertebrata</taxon>
        <taxon>Euteleostomi</taxon>
        <taxon>Archelosauria</taxon>
        <taxon>Archosauria</taxon>
        <taxon>Dinosauria</taxon>
        <taxon>Saurischia</taxon>
        <taxon>Theropoda</taxon>
        <taxon>Coelurosauria</taxon>
        <taxon>Aves</taxon>
        <taxon>Neognathae</taxon>
        <taxon>Galloanserae</taxon>
        <taxon>Anseriformes</taxon>
        <taxon>Anatidae</taxon>
        <taxon>Anatinae</taxon>
        <taxon>Anas</taxon>
    </lineage>
</organism>
<dbReference type="Proteomes" id="UP000296049">
    <property type="component" value="Unassembled WGS sequence"/>
</dbReference>
<dbReference type="AlphaFoldDB" id="R0L0Z8"/>
<evidence type="ECO:0000313" key="1">
    <source>
        <dbReference type="EMBL" id="EOA99263.1"/>
    </source>
</evidence>
<dbReference type="EMBL" id="KB743356">
    <property type="protein sequence ID" value="EOA99263.1"/>
    <property type="molecule type" value="Genomic_DNA"/>
</dbReference>
<keyword evidence="2" id="KW-1185">Reference proteome</keyword>
<proteinExistence type="predicted"/>
<sequence>MVINLNTEYNNVGKSDSDAKAEIPLNTHQKLHKRFYENKKAKLMDEKAEKLTREKRWERKTKSKPYFA</sequence>
<reference evidence="2" key="1">
    <citation type="journal article" date="2013" name="Nat. Genet.">
        <title>The duck genome and transcriptome provide insight into an avian influenza virus reservoir species.</title>
        <authorList>
            <person name="Huang Y."/>
            <person name="Li Y."/>
            <person name="Burt D.W."/>
            <person name="Chen H."/>
            <person name="Zhang Y."/>
            <person name="Qian W."/>
            <person name="Kim H."/>
            <person name="Gan S."/>
            <person name="Zhao Y."/>
            <person name="Li J."/>
            <person name="Yi K."/>
            <person name="Feng H."/>
            <person name="Zhu P."/>
            <person name="Li B."/>
            <person name="Liu Q."/>
            <person name="Fairley S."/>
            <person name="Magor K.E."/>
            <person name="Du Z."/>
            <person name="Hu X."/>
            <person name="Goodman L."/>
            <person name="Tafer H."/>
            <person name="Vignal A."/>
            <person name="Lee T."/>
            <person name="Kim K.W."/>
            <person name="Sheng Z."/>
            <person name="An Y."/>
            <person name="Searle S."/>
            <person name="Herrero J."/>
            <person name="Groenen M.A."/>
            <person name="Crooijmans R.P."/>
            <person name="Faraut T."/>
            <person name="Cai Q."/>
            <person name="Webster R.G."/>
            <person name="Aldridge J.R."/>
            <person name="Warren W.C."/>
            <person name="Bartschat S."/>
            <person name="Kehr S."/>
            <person name="Marz M."/>
            <person name="Stadler P.F."/>
            <person name="Smith J."/>
            <person name="Kraus R.H."/>
            <person name="Zhao Y."/>
            <person name="Ren L."/>
            <person name="Fei J."/>
            <person name="Morisson M."/>
            <person name="Kaiser P."/>
            <person name="Griffin D.K."/>
            <person name="Rao M."/>
            <person name="Pitel F."/>
            <person name="Wang J."/>
            <person name="Li N."/>
        </authorList>
    </citation>
    <scope>NUCLEOTIDE SEQUENCE [LARGE SCALE GENOMIC DNA]</scope>
</reference>